<evidence type="ECO:0000313" key="1">
    <source>
        <dbReference type="EMBL" id="SUI47731.1"/>
    </source>
</evidence>
<evidence type="ECO:0000313" key="2">
    <source>
        <dbReference type="Proteomes" id="UP000255529"/>
    </source>
</evidence>
<gene>
    <name evidence="1" type="ORF">NCTC11544_00798</name>
</gene>
<protein>
    <submittedName>
        <fullName evidence="1">Uncharacterized protein</fullName>
    </submittedName>
</protein>
<organism evidence="1 2">
    <name type="scientific">Serratia quinivorans</name>
    <dbReference type="NCBI Taxonomy" id="137545"/>
    <lineage>
        <taxon>Bacteria</taxon>
        <taxon>Pseudomonadati</taxon>
        <taxon>Pseudomonadota</taxon>
        <taxon>Gammaproteobacteria</taxon>
        <taxon>Enterobacterales</taxon>
        <taxon>Yersiniaceae</taxon>
        <taxon>Serratia</taxon>
    </lineage>
</organism>
<dbReference type="AlphaFoldDB" id="A0A379YNV6"/>
<dbReference type="Proteomes" id="UP000255529">
    <property type="component" value="Unassembled WGS sequence"/>
</dbReference>
<reference evidence="1 2" key="1">
    <citation type="submission" date="2018-06" db="EMBL/GenBank/DDBJ databases">
        <authorList>
            <consortium name="Pathogen Informatics"/>
            <person name="Doyle S."/>
        </authorList>
    </citation>
    <scope>NUCLEOTIDE SEQUENCE [LARGE SCALE GENOMIC DNA]</scope>
    <source>
        <strain evidence="1 2">NCTC11544</strain>
    </source>
</reference>
<dbReference type="EMBL" id="UGYN01000002">
    <property type="protein sequence ID" value="SUI47731.1"/>
    <property type="molecule type" value="Genomic_DNA"/>
</dbReference>
<sequence>MMAGKIGHHRHALPYPPAGRLTAETDNFAAYFMAQDPRITKERLLTGPGVNIRAANAHGNHFDHRFGLRRNRCRTLLIN</sequence>
<accession>A0A379YNV6</accession>
<name>A0A379YNV6_9GAMM</name>
<proteinExistence type="predicted"/>